<dbReference type="Proteomes" id="UP000199021">
    <property type="component" value="Unassembled WGS sequence"/>
</dbReference>
<reference evidence="2" key="1">
    <citation type="submission" date="2016-10" db="EMBL/GenBank/DDBJ databases">
        <authorList>
            <person name="Varghese N."/>
            <person name="Submissions S."/>
        </authorList>
    </citation>
    <scope>NUCLEOTIDE SEQUENCE [LARGE SCALE GENOMIC DNA]</scope>
    <source>
        <strain evidence="2">DSM 24740</strain>
    </source>
</reference>
<accession>A0A1H9MP83</accession>
<evidence type="ECO:0000313" key="2">
    <source>
        <dbReference type="Proteomes" id="UP000199021"/>
    </source>
</evidence>
<dbReference type="InParanoid" id="A0A1H9MP83"/>
<dbReference type="AlphaFoldDB" id="A0A1H9MP83"/>
<proteinExistence type="predicted"/>
<keyword evidence="2" id="KW-1185">Reference proteome</keyword>
<sequence>MKYFVFYLCLLAGLLSGCEQGVTSDAPEKLSVEEIAAIVNADPKVERAYALRRSIDEAFSLAILAGASLPSESDLEILVSTDEEALKEFFEELNFPEPGKVAAWYAEGNAFLPFFKANYAPLLADLTEEEKIELIKLLPPTTKEISAERAISELQKQEK</sequence>
<organism evidence="1 2">
    <name type="scientific">Neolewinella agarilytica</name>
    <dbReference type="NCBI Taxonomy" id="478744"/>
    <lineage>
        <taxon>Bacteria</taxon>
        <taxon>Pseudomonadati</taxon>
        <taxon>Bacteroidota</taxon>
        <taxon>Saprospiria</taxon>
        <taxon>Saprospirales</taxon>
        <taxon>Lewinellaceae</taxon>
        <taxon>Neolewinella</taxon>
    </lineage>
</organism>
<dbReference type="PROSITE" id="PS51257">
    <property type="entry name" value="PROKAR_LIPOPROTEIN"/>
    <property type="match status" value="1"/>
</dbReference>
<protein>
    <submittedName>
        <fullName evidence="1">Uncharacterized protein</fullName>
    </submittedName>
</protein>
<name>A0A1H9MP83_9BACT</name>
<evidence type="ECO:0000313" key="1">
    <source>
        <dbReference type="EMBL" id="SER25287.1"/>
    </source>
</evidence>
<dbReference type="RefSeq" id="WP_090172434.1">
    <property type="nucleotide sequence ID" value="NZ_FOFB01000030.1"/>
</dbReference>
<dbReference type="EMBL" id="FOFB01000030">
    <property type="protein sequence ID" value="SER25287.1"/>
    <property type="molecule type" value="Genomic_DNA"/>
</dbReference>
<gene>
    <name evidence="1" type="ORF">SAMN05444359_13041</name>
</gene>
<dbReference type="STRING" id="478744.SAMN05444359_13041"/>